<comment type="caution">
    <text evidence="20">The sequence shown here is derived from an EMBL/GenBank/DDBJ whole genome shotgun (WGS) entry which is preliminary data.</text>
</comment>
<feature type="domain" description="Helicase C-terminal" evidence="18">
    <location>
        <begin position="448"/>
        <end position="626"/>
    </location>
</feature>
<evidence type="ECO:0000256" key="4">
    <source>
        <dbReference type="ARBA" id="ARBA00022475"/>
    </source>
</evidence>
<keyword evidence="4 14" id="KW-1003">Cell membrane</keyword>
<keyword evidence="10 14" id="KW-0653">Protein transport</keyword>
<evidence type="ECO:0000256" key="9">
    <source>
        <dbReference type="ARBA" id="ARBA00022840"/>
    </source>
</evidence>
<dbReference type="PROSITE" id="PS51196">
    <property type="entry name" value="SECA_MOTOR_DEAD"/>
    <property type="match status" value="1"/>
</dbReference>
<evidence type="ECO:0000313" key="21">
    <source>
        <dbReference type="Proteomes" id="UP000229098"/>
    </source>
</evidence>
<keyword evidence="11 14" id="KW-1278">Translocase</keyword>
<protein>
    <recommendedName>
        <fullName evidence="14 15">Protein translocase subunit SecA</fullName>
        <ecNumber evidence="14">7.4.2.8</ecNumber>
    </recommendedName>
</protein>
<evidence type="ECO:0000256" key="12">
    <source>
        <dbReference type="ARBA" id="ARBA00023010"/>
    </source>
</evidence>
<dbReference type="NCBIfam" id="NF006630">
    <property type="entry name" value="PRK09200.1"/>
    <property type="match status" value="1"/>
</dbReference>
<dbReference type="InterPro" id="IPR044722">
    <property type="entry name" value="SecA_SF2_C"/>
</dbReference>
<evidence type="ECO:0000256" key="6">
    <source>
        <dbReference type="ARBA" id="ARBA00022723"/>
    </source>
</evidence>
<dbReference type="Pfam" id="PF07517">
    <property type="entry name" value="SecA_DEAD"/>
    <property type="match status" value="1"/>
</dbReference>
<comment type="function">
    <text evidence="14">Part of the Sec protein translocase complex. Interacts with the SecYEG preprotein conducting channel. Has a central role in coupling the hydrolysis of ATP to the transfer of proteins into and across the cell membrane, serving as an ATP-driven molecular motor driving the stepwise translocation of polypeptide chains across the membrane.</text>
</comment>
<dbReference type="GO" id="GO:0008564">
    <property type="term" value="F:protein-exporting ATPase activity"/>
    <property type="evidence" value="ECO:0007669"/>
    <property type="project" value="UniProtKB-EC"/>
</dbReference>
<dbReference type="GO" id="GO:0043952">
    <property type="term" value="P:protein transport by the Sec complex"/>
    <property type="evidence" value="ECO:0007669"/>
    <property type="project" value="TreeGrafter"/>
</dbReference>
<evidence type="ECO:0000256" key="7">
    <source>
        <dbReference type="ARBA" id="ARBA00022741"/>
    </source>
</evidence>
<dbReference type="FunFam" id="3.40.50.300:FF:000429">
    <property type="entry name" value="Preprotein translocase subunit SecA"/>
    <property type="match status" value="1"/>
</dbReference>
<dbReference type="GO" id="GO:0046872">
    <property type="term" value="F:metal ion binding"/>
    <property type="evidence" value="ECO:0007669"/>
    <property type="project" value="UniProtKB-KW"/>
</dbReference>
<keyword evidence="9 14" id="KW-0067">ATP-binding</keyword>
<dbReference type="Pfam" id="PF02810">
    <property type="entry name" value="SEC-C"/>
    <property type="match status" value="1"/>
</dbReference>
<dbReference type="PROSITE" id="PS01312">
    <property type="entry name" value="SECA"/>
    <property type="match status" value="1"/>
</dbReference>
<dbReference type="GO" id="GO:0031522">
    <property type="term" value="C:cell envelope Sec protein transport complex"/>
    <property type="evidence" value="ECO:0007669"/>
    <property type="project" value="TreeGrafter"/>
</dbReference>
<dbReference type="GO" id="GO:0065002">
    <property type="term" value="P:intracellular protein transmembrane transport"/>
    <property type="evidence" value="ECO:0007669"/>
    <property type="project" value="UniProtKB-UniRule"/>
</dbReference>
<keyword evidence="7 14" id="KW-0547">Nucleotide-binding</keyword>
<dbReference type="InterPro" id="IPR036266">
    <property type="entry name" value="SecA_Wing/Scaffold_sf"/>
</dbReference>
<dbReference type="Proteomes" id="UP000229098">
    <property type="component" value="Unassembled WGS sequence"/>
</dbReference>
<dbReference type="InterPro" id="IPR014018">
    <property type="entry name" value="SecA_motor_DEAD"/>
</dbReference>
<comment type="similarity">
    <text evidence="2 14 15">Belongs to the SecA family.</text>
</comment>
<evidence type="ECO:0000313" key="20">
    <source>
        <dbReference type="EMBL" id="PJE64629.1"/>
    </source>
</evidence>
<feature type="domain" description="SecA family profile" evidence="19">
    <location>
        <begin position="1"/>
        <end position="610"/>
    </location>
</feature>
<dbReference type="PRINTS" id="PR00906">
    <property type="entry name" value="SECA"/>
</dbReference>
<reference evidence="21" key="1">
    <citation type="submission" date="2017-09" db="EMBL/GenBank/DDBJ databases">
        <title>Depth-based differentiation of microbial function through sediment-hosted aquifers and enrichment of novel symbionts in the deep terrestrial subsurface.</title>
        <authorList>
            <person name="Probst A.J."/>
            <person name="Ladd B."/>
            <person name="Jarett J.K."/>
            <person name="Geller-Mcgrath D.E."/>
            <person name="Sieber C.M.K."/>
            <person name="Emerson J.B."/>
            <person name="Anantharaman K."/>
            <person name="Thomas B.C."/>
            <person name="Malmstrom R."/>
            <person name="Stieglmeier M."/>
            <person name="Klingl A."/>
            <person name="Woyke T."/>
            <person name="Ryan C.M."/>
            <person name="Banfield J.F."/>
        </authorList>
    </citation>
    <scope>NUCLEOTIDE SEQUENCE [LARGE SCALE GENOMIC DNA]</scope>
</reference>
<evidence type="ECO:0000256" key="11">
    <source>
        <dbReference type="ARBA" id="ARBA00022967"/>
    </source>
</evidence>
<dbReference type="FunFam" id="3.90.1440.10:FF:000001">
    <property type="entry name" value="Preprotein translocase subunit SecA"/>
    <property type="match status" value="1"/>
</dbReference>
<accession>A0A2M8KXH2</accession>
<dbReference type="SUPFAM" id="SSF52540">
    <property type="entry name" value="P-loop containing nucleoside triphosphate hydrolases"/>
    <property type="match status" value="2"/>
</dbReference>
<dbReference type="AlphaFoldDB" id="A0A2M8KXH2"/>
<evidence type="ECO:0000256" key="15">
    <source>
        <dbReference type="RuleBase" id="RU003874"/>
    </source>
</evidence>
<dbReference type="InterPro" id="IPR027417">
    <property type="entry name" value="P-loop_NTPase"/>
</dbReference>
<keyword evidence="3 14" id="KW-0813">Transport</keyword>
<organism evidence="20 21">
    <name type="scientific">Candidatus Ryanbacteria bacterium CG10_big_fil_rev_8_21_14_0_10_43_42</name>
    <dbReference type="NCBI Taxonomy" id="1974864"/>
    <lineage>
        <taxon>Bacteria</taxon>
        <taxon>Candidatus Ryaniibacteriota</taxon>
    </lineage>
</organism>
<proteinExistence type="inferred from homology"/>
<dbReference type="InterPro" id="IPR020937">
    <property type="entry name" value="SecA_CS"/>
</dbReference>
<evidence type="ECO:0000256" key="1">
    <source>
        <dbReference type="ARBA" id="ARBA00001947"/>
    </source>
</evidence>
<dbReference type="InterPro" id="IPR014001">
    <property type="entry name" value="Helicase_ATP-bd"/>
</dbReference>
<dbReference type="GO" id="GO:0017038">
    <property type="term" value="P:protein import"/>
    <property type="evidence" value="ECO:0007669"/>
    <property type="project" value="InterPro"/>
</dbReference>
<dbReference type="GO" id="GO:0005886">
    <property type="term" value="C:plasma membrane"/>
    <property type="evidence" value="ECO:0007669"/>
    <property type="project" value="UniProtKB-SubCell"/>
</dbReference>
<dbReference type="PROSITE" id="PS51194">
    <property type="entry name" value="HELICASE_CTER"/>
    <property type="match status" value="1"/>
</dbReference>
<comment type="cofactor">
    <cofactor evidence="1">
        <name>Zn(2+)</name>
        <dbReference type="ChEBI" id="CHEBI:29105"/>
    </cofactor>
</comment>
<dbReference type="CDD" id="cd18803">
    <property type="entry name" value="SF2_C_secA"/>
    <property type="match status" value="1"/>
</dbReference>
<keyword evidence="13 14" id="KW-0472">Membrane</keyword>
<keyword evidence="6" id="KW-0479">Metal-binding</keyword>
<dbReference type="Gene3D" id="1.10.3060.10">
    <property type="entry name" value="Helical scaffold and wing domains of SecA"/>
    <property type="match status" value="1"/>
</dbReference>
<dbReference type="SUPFAM" id="SSF81886">
    <property type="entry name" value="Helical scaffold and wing domains of SecA"/>
    <property type="match status" value="1"/>
</dbReference>
<dbReference type="InterPro" id="IPR036670">
    <property type="entry name" value="SecA_X-link_sf"/>
</dbReference>
<dbReference type="SMART" id="SM00957">
    <property type="entry name" value="SecA_DEAD"/>
    <property type="match status" value="1"/>
</dbReference>
<evidence type="ECO:0000256" key="14">
    <source>
        <dbReference type="HAMAP-Rule" id="MF_01382"/>
    </source>
</evidence>
<keyword evidence="5 14" id="KW-0963">Cytoplasm</keyword>
<dbReference type="InterPro" id="IPR004027">
    <property type="entry name" value="SEC_C_motif"/>
</dbReference>
<evidence type="ECO:0000259" key="19">
    <source>
        <dbReference type="PROSITE" id="PS51196"/>
    </source>
</evidence>
<keyword evidence="8" id="KW-0862">Zinc</keyword>
<dbReference type="InterPro" id="IPR011116">
    <property type="entry name" value="SecA_Wing/Scaffold"/>
</dbReference>
<dbReference type="Gene3D" id="3.40.50.300">
    <property type="entry name" value="P-loop containing nucleotide triphosphate hydrolases"/>
    <property type="match status" value="3"/>
</dbReference>
<comment type="subcellular location">
    <subcellularLocation>
        <location evidence="14">Cell membrane</location>
        <topology evidence="14">Peripheral membrane protein</topology>
        <orientation evidence="14">Cytoplasmic side</orientation>
    </subcellularLocation>
    <subcellularLocation>
        <location evidence="14">Cytoplasm</location>
    </subcellularLocation>
    <text evidence="14">Distribution is 50-50.</text>
</comment>
<comment type="subunit">
    <text evidence="14">Monomer and homodimer. Part of the essential Sec protein translocation apparatus which comprises SecA, SecYEG and auxiliary proteins SecDF. Other proteins may also be involved.</text>
</comment>
<evidence type="ECO:0000256" key="10">
    <source>
        <dbReference type="ARBA" id="ARBA00022927"/>
    </source>
</evidence>
<dbReference type="GO" id="GO:0005829">
    <property type="term" value="C:cytosol"/>
    <property type="evidence" value="ECO:0007669"/>
    <property type="project" value="TreeGrafter"/>
</dbReference>
<dbReference type="EMBL" id="PFEF01000005">
    <property type="protein sequence ID" value="PJE64629.1"/>
    <property type="molecule type" value="Genomic_DNA"/>
</dbReference>
<dbReference type="InterPro" id="IPR011130">
    <property type="entry name" value="SecA_preprotein_X-link_dom"/>
</dbReference>
<feature type="binding site" evidence="14">
    <location>
        <begin position="103"/>
        <end position="107"/>
    </location>
    <ligand>
        <name>ATP</name>
        <dbReference type="ChEBI" id="CHEBI:30616"/>
    </ligand>
</feature>
<dbReference type="InterPro" id="IPR001650">
    <property type="entry name" value="Helicase_C-like"/>
</dbReference>
<feature type="binding site" evidence="14">
    <location>
        <position position="523"/>
    </location>
    <ligand>
        <name>ATP</name>
        <dbReference type="ChEBI" id="CHEBI:30616"/>
    </ligand>
</feature>
<dbReference type="SMART" id="SM00958">
    <property type="entry name" value="SecA_PP_bind"/>
    <property type="match status" value="1"/>
</dbReference>
<dbReference type="InterPro" id="IPR011115">
    <property type="entry name" value="SecA_DEAD"/>
</dbReference>
<evidence type="ECO:0000256" key="16">
    <source>
        <dbReference type="SAM" id="MobiDB-lite"/>
    </source>
</evidence>
<dbReference type="PANTHER" id="PTHR30612">
    <property type="entry name" value="SECA INNER MEMBRANE COMPONENT OF SEC PROTEIN SECRETION SYSTEM"/>
    <property type="match status" value="1"/>
</dbReference>
<evidence type="ECO:0000256" key="5">
    <source>
        <dbReference type="ARBA" id="ARBA00022490"/>
    </source>
</evidence>
<evidence type="ECO:0000259" key="17">
    <source>
        <dbReference type="PROSITE" id="PS51192"/>
    </source>
</evidence>
<dbReference type="GO" id="GO:0005524">
    <property type="term" value="F:ATP binding"/>
    <property type="evidence" value="ECO:0007669"/>
    <property type="project" value="UniProtKB-UniRule"/>
</dbReference>
<evidence type="ECO:0000256" key="13">
    <source>
        <dbReference type="ARBA" id="ARBA00023136"/>
    </source>
</evidence>
<dbReference type="HAMAP" id="MF_01382">
    <property type="entry name" value="SecA"/>
    <property type="match status" value="1"/>
</dbReference>
<feature type="compositionally biased region" description="Polar residues" evidence="16">
    <location>
        <begin position="858"/>
        <end position="872"/>
    </location>
</feature>
<feature type="binding site" evidence="14">
    <location>
        <position position="85"/>
    </location>
    <ligand>
        <name>ATP</name>
        <dbReference type="ChEBI" id="CHEBI:30616"/>
    </ligand>
</feature>
<sequence>MQFLEKIFGDPSTSFAKKSQFVVGKIGAFEKDMEVLTADDFPKKTLEFKERLGKGESLDDILPEAFALVREVSKRTVGMRHFDVQLLGGMALHKGHIAEMRTGEGKTLVATLPVYLNALMGKGVHVITVNDYLARRDAVWMGQIYDALGMSVGCVAHDGAYRYNPHFKNAEEEDAVRDAVGSFKIIHEFLEPVSRKEAYGADITYGTNNEFGFDYLRDNMAYKPEQVAQENHYFAIIDEMDSILIDEARTPLIISAPDQDSGDLYQVFAEIVPKLKAGEDYNVDEKQKATTLTEEGIEKAESLLGIKDIYTEKGMRYVHHLEQALRAEALYKLDKDYVVKDGEIIIVDEFTGRLMPGRRWSEGLHQAIEAKEKVPIQKESRTLASITFQNYFRLYEKIAGMTGTAKTSTEEFHKVYGLNVATIPTNKPLVRDDKPDQVYQTYAGKMRAVIRTIKECHERRQPILVGTISIDKNEYLSALLKKEGVPHQVLNAKNHESEASIIAQAGRPGAVTIATNMAGRGVDIILGGNPPDEREAKEVRNAGGLFMLGTERHEARRIDNQLRGRAGRQGDPGVSQFYVSLEDDLMRIFGSDRIKNLMGTFGIPEDEPIENRMVSRSLESAQAKIEGFHFDARKHLLDYDDVMNRQREAVYRTRKELLKSTEEDLKDRISTMIEEDISHLVGMHTMHLAEDWNITEIIENIHAMNISTEGLEKELTDIKGMQESDTVRRGNMEEVLIARAHDAFAKKEKELKEGFLNVIRFFALQTIDSLWTDHLEAMDYTRSSVRLRAYGQRDPLVEYKNESVKLFRQFNMAVEHLIALNIFKFSVSPQAAHNHVHAPNEGQLTFSRPSLTGAPAAETSNASGTHTATAKQASVDPKYQNIGRNDPCPCGSGKKFKKCHGK</sequence>
<dbReference type="Pfam" id="PF21090">
    <property type="entry name" value="P-loop_SecA"/>
    <property type="match status" value="2"/>
</dbReference>
<name>A0A2M8KXH2_9BACT</name>
<evidence type="ECO:0000259" key="18">
    <source>
        <dbReference type="PROSITE" id="PS51194"/>
    </source>
</evidence>
<comment type="catalytic activity">
    <reaction evidence="14">
        <text>ATP + H2O + cellular proteinSide 1 = ADP + phosphate + cellular proteinSide 2.</text>
        <dbReference type="EC" id="7.4.2.8"/>
    </reaction>
</comment>
<dbReference type="PANTHER" id="PTHR30612:SF0">
    <property type="entry name" value="CHLOROPLAST PROTEIN-TRANSPORTING ATPASE"/>
    <property type="match status" value="1"/>
</dbReference>
<dbReference type="EC" id="7.4.2.8" evidence="14"/>
<dbReference type="NCBIfam" id="NF009538">
    <property type="entry name" value="PRK12904.1"/>
    <property type="match status" value="1"/>
</dbReference>
<dbReference type="CDD" id="cd17928">
    <property type="entry name" value="DEXDc_SecA"/>
    <property type="match status" value="1"/>
</dbReference>
<keyword evidence="12 14" id="KW-0811">Translocation</keyword>
<evidence type="ECO:0000256" key="2">
    <source>
        <dbReference type="ARBA" id="ARBA00007650"/>
    </source>
</evidence>
<dbReference type="PROSITE" id="PS51192">
    <property type="entry name" value="HELICASE_ATP_BIND_1"/>
    <property type="match status" value="1"/>
</dbReference>
<dbReference type="Pfam" id="PF07516">
    <property type="entry name" value="SecA_SW"/>
    <property type="match status" value="1"/>
</dbReference>
<evidence type="ECO:0000256" key="8">
    <source>
        <dbReference type="ARBA" id="ARBA00022833"/>
    </source>
</evidence>
<feature type="region of interest" description="Disordered" evidence="16">
    <location>
        <begin position="840"/>
        <end position="885"/>
    </location>
</feature>
<dbReference type="Pfam" id="PF01043">
    <property type="entry name" value="SecA_PP_bind"/>
    <property type="match status" value="1"/>
</dbReference>
<gene>
    <name evidence="14" type="primary">secA</name>
    <name evidence="20" type="ORF">COU90_02195</name>
</gene>
<feature type="domain" description="Helicase ATP-binding" evidence="17">
    <location>
        <begin position="87"/>
        <end position="276"/>
    </location>
</feature>
<dbReference type="InterPro" id="IPR000185">
    <property type="entry name" value="SecA"/>
</dbReference>
<dbReference type="Gene3D" id="3.90.1440.10">
    <property type="entry name" value="SecA, preprotein cross-linking domain"/>
    <property type="match status" value="1"/>
</dbReference>
<dbReference type="SUPFAM" id="SSF81767">
    <property type="entry name" value="Pre-protein crosslinking domain of SecA"/>
    <property type="match status" value="1"/>
</dbReference>
<dbReference type="GO" id="GO:0006605">
    <property type="term" value="P:protein targeting"/>
    <property type="evidence" value="ECO:0007669"/>
    <property type="project" value="UniProtKB-UniRule"/>
</dbReference>
<evidence type="ECO:0000256" key="3">
    <source>
        <dbReference type="ARBA" id="ARBA00022448"/>
    </source>
</evidence>
<dbReference type="NCBIfam" id="TIGR00963">
    <property type="entry name" value="secA"/>
    <property type="match status" value="1"/>
</dbReference>